<dbReference type="InterPro" id="IPR011992">
    <property type="entry name" value="EF-hand-dom_pair"/>
</dbReference>
<evidence type="ECO:0000256" key="1">
    <source>
        <dbReference type="ARBA" id="ARBA00022837"/>
    </source>
</evidence>
<protein>
    <recommendedName>
        <fullName evidence="2">EF-hand domain-containing protein</fullName>
    </recommendedName>
</protein>
<dbReference type="EMBL" id="CAJOBC010000170">
    <property type="protein sequence ID" value="CAF3548966.1"/>
    <property type="molecule type" value="Genomic_DNA"/>
</dbReference>
<dbReference type="PROSITE" id="PS00018">
    <property type="entry name" value="EF_HAND_1"/>
    <property type="match status" value="1"/>
</dbReference>
<name>A0A813QH12_9BILA</name>
<gene>
    <name evidence="3" type="ORF">GPM918_LOCUS1726</name>
    <name evidence="4" type="ORF">OVA965_LOCUS8319</name>
    <name evidence="5" type="ORF">SRO942_LOCUS1726</name>
    <name evidence="6" type="ORF">TMI583_LOCUS8313</name>
</gene>
<proteinExistence type="predicted"/>
<dbReference type="Proteomes" id="UP000677228">
    <property type="component" value="Unassembled WGS sequence"/>
</dbReference>
<dbReference type="EMBL" id="CAJNOQ010000170">
    <property type="protein sequence ID" value="CAF0767324.1"/>
    <property type="molecule type" value="Genomic_DNA"/>
</dbReference>
<feature type="domain" description="EF-hand" evidence="2">
    <location>
        <begin position="52"/>
        <end position="87"/>
    </location>
</feature>
<comment type="caution">
    <text evidence="3">The sequence shown here is derived from an EMBL/GenBank/DDBJ whole genome shotgun (WGS) entry which is preliminary data.</text>
</comment>
<dbReference type="Proteomes" id="UP000682733">
    <property type="component" value="Unassembled WGS sequence"/>
</dbReference>
<dbReference type="SUPFAM" id="SSF47473">
    <property type="entry name" value="EF-hand"/>
    <property type="match status" value="1"/>
</dbReference>
<evidence type="ECO:0000313" key="7">
    <source>
        <dbReference type="Proteomes" id="UP000663829"/>
    </source>
</evidence>
<dbReference type="Proteomes" id="UP000681722">
    <property type="component" value="Unassembled WGS sequence"/>
</dbReference>
<dbReference type="EMBL" id="CAJNOK010002783">
    <property type="protein sequence ID" value="CAF0874857.1"/>
    <property type="molecule type" value="Genomic_DNA"/>
</dbReference>
<evidence type="ECO:0000313" key="5">
    <source>
        <dbReference type="EMBL" id="CAF3548966.1"/>
    </source>
</evidence>
<dbReference type="Proteomes" id="UP000663829">
    <property type="component" value="Unassembled WGS sequence"/>
</dbReference>
<accession>A0A813QH12</accession>
<dbReference type="OrthoDB" id="9975509at2759"/>
<evidence type="ECO:0000259" key="2">
    <source>
        <dbReference type="PROSITE" id="PS50222"/>
    </source>
</evidence>
<dbReference type="PROSITE" id="PS50222">
    <property type="entry name" value="EF_HAND_2"/>
    <property type="match status" value="1"/>
</dbReference>
<dbReference type="InterPro" id="IPR018247">
    <property type="entry name" value="EF_Hand_1_Ca_BS"/>
</dbReference>
<keyword evidence="1" id="KW-0106">Calcium</keyword>
<evidence type="ECO:0000313" key="6">
    <source>
        <dbReference type="EMBL" id="CAF3659363.1"/>
    </source>
</evidence>
<organism evidence="3 7">
    <name type="scientific">Didymodactylos carnosus</name>
    <dbReference type="NCBI Taxonomy" id="1234261"/>
    <lineage>
        <taxon>Eukaryota</taxon>
        <taxon>Metazoa</taxon>
        <taxon>Spiralia</taxon>
        <taxon>Gnathifera</taxon>
        <taxon>Rotifera</taxon>
        <taxon>Eurotatoria</taxon>
        <taxon>Bdelloidea</taxon>
        <taxon>Philodinida</taxon>
        <taxon>Philodinidae</taxon>
        <taxon>Didymodactylos</taxon>
    </lineage>
</organism>
<dbReference type="Gene3D" id="1.10.238.10">
    <property type="entry name" value="EF-hand"/>
    <property type="match status" value="1"/>
</dbReference>
<sequence>MDKKEFRRLYKELLASGQTTTLGVGDSASTATGATNVGTAGSSAVTVVSDHDAEKIADRVFKAFDSDGSGKLTFEEFVNAFVMLNERGSVADRFNYVLDHNNPTPGYITRDHGEKVYNRVEKYYSTDDSKPITTTWEQTWTKIDDGTGRVPQAKFTEYMTTNSDYAPHLKHANTTL</sequence>
<dbReference type="GO" id="GO:0005509">
    <property type="term" value="F:calcium ion binding"/>
    <property type="evidence" value="ECO:0007669"/>
    <property type="project" value="InterPro"/>
</dbReference>
<keyword evidence="7" id="KW-1185">Reference proteome</keyword>
<dbReference type="InterPro" id="IPR002048">
    <property type="entry name" value="EF_hand_dom"/>
</dbReference>
<dbReference type="SMART" id="SM00054">
    <property type="entry name" value="EFh"/>
    <property type="match status" value="1"/>
</dbReference>
<evidence type="ECO:0000313" key="4">
    <source>
        <dbReference type="EMBL" id="CAF0874857.1"/>
    </source>
</evidence>
<dbReference type="Pfam" id="PF00036">
    <property type="entry name" value="EF-hand_1"/>
    <property type="match status" value="1"/>
</dbReference>
<evidence type="ECO:0000313" key="3">
    <source>
        <dbReference type="EMBL" id="CAF0767324.1"/>
    </source>
</evidence>
<reference evidence="3" key="1">
    <citation type="submission" date="2021-02" db="EMBL/GenBank/DDBJ databases">
        <authorList>
            <person name="Nowell W R."/>
        </authorList>
    </citation>
    <scope>NUCLEOTIDE SEQUENCE</scope>
</reference>
<dbReference type="EMBL" id="CAJOBA010002783">
    <property type="protein sequence ID" value="CAF3659363.1"/>
    <property type="molecule type" value="Genomic_DNA"/>
</dbReference>
<dbReference type="AlphaFoldDB" id="A0A813QH12"/>